<feature type="domain" description="DUF4340" evidence="2">
    <location>
        <begin position="74"/>
        <end position="183"/>
    </location>
</feature>
<evidence type="ECO:0000313" key="4">
    <source>
        <dbReference type="Proteomes" id="UP000282574"/>
    </source>
</evidence>
<evidence type="ECO:0000313" key="3">
    <source>
        <dbReference type="EMBL" id="RUT10851.1"/>
    </source>
</evidence>
<dbReference type="Proteomes" id="UP000282574">
    <property type="component" value="Unassembled WGS sequence"/>
</dbReference>
<dbReference type="RefSeq" id="WP_106170241.1">
    <property type="nucleotide sequence ID" value="NZ_JAVKZF010000007.1"/>
</dbReference>
<organism evidence="3 4">
    <name type="scientific">Chroococcidiopsis cubana SAG 39.79</name>
    <dbReference type="NCBI Taxonomy" id="388085"/>
    <lineage>
        <taxon>Bacteria</taxon>
        <taxon>Bacillati</taxon>
        <taxon>Cyanobacteriota</taxon>
        <taxon>Cyanophyceae</taxon>
        <taxon>Chroococcidiopsidales</taxon>
        <taxon>Chroococcidiopsidaceae</taxon>
        <taxon>Chroococcidiopsis</taxon>
    </lineage>
</organism>
<evidence type="ECO:0000259" key="2">
    <source>
        <dbReference type="Pfam" id="PF14238"/>
    </source>
</evidence>
<dbReference type="InterPro" id="IPR025641">
    <property type="entry name" value="DUF4340"/>
</dbReference>
<gene>
    <name evidence="3" type="ORF">DSM107010_38550</name>
</gene>
<dbReference type="AlphaFoldDB" id="A0AB37UHG8"/>
<proteinExistence type="predicted"/>
<evidence type="ECO:0000256" key="1">
    <source>
        <dbReference type="SAM" id="MobiDB-lite"/>
    </source>
</evidence>
<dbReference type="Pfam" id="PF14238">
    <property type="entry name" value="DUF4340"/>
    <property type="match status" value="1"/>
</dbReference>
<accession>A0AB37UHG8</accession>
<comment type="caution">
    <text evidence="3">The sequence shown here is derived from an EMBL/GenBank/DDBJ whole genome shotgun (WGS) entry which is preliminary data.</text>
</comment>
<name>A0AB37UHG8_9CYAN</name>
<feature type="compositionally biased region" description="Polar residues" evidence="1">
    <location>
        <begin position="194"/>
        <end position="204"/>
    </location>
</feature>
<reference evidence="3 4" key="1">
    <citation type="journal article" date="2019" name="Genome Biol. Evol.">
        <title>Day and night: Metabolic profiles and evolutionary relationships of six axenic non-marine cyanobacteria.</title>
        <authorList>
            <person name="Will S.E."/>
            <person name="Henke P."/>
            <person name="Boedeker C."/>
            <person name="Huang S."/>
            <person name="Brinkmann H."/>
            <person name="Rohde M."/>
            <person name="Jarek M."/>
            <person name="Friedl T."/>
            <person name="Seufert S."/>
            <person name="Schumacher M."/>
            <person name="Overmann J."/>
            <person name="Neumann-Schaal M."/>
            <person name="Petersen J."/>
        </authorList>
    </citation>
    <scope>NUCLEOTIDE SEQUENCE [LARGE SCALE GENOMIC DNA]</scope>
    <source>
        <strain evidence="3 4">SAG 39.79</strain>
    </source>
</reference>
<feature type="region of interest" description="Disordered" evidence="1">
    <location>
        <begin position="181"/>
        <end position="204"/>
    </location>
</feature>
<protein>
    <recommendedName>
        <fullName evidence="2">DUF4340 domain-containing protein</fullName>
    </recommendedName>
</protein>
<keyword evidence="4" id="KW-1185">Reference proteome</keyword>
<dbReference type="EMBL" id="RSCK01000035">
    <property type="protein sequence ID" value="RUT10851.1"/>
    <property type="molecule type" value="Genomic_DNA"/>
</dbReference>
<sequence length="204" mass="22923">MKLQRTTLILLLLALGMGGFVYFYEIQGTPQRQEAREKQQQIFTFKENQIQSLNVKTRNQTLQFERAKDSKTGWQMQVPDRAPASEGAIAYLLDLLVSSKSDRVLTVPAAQLSDYGLQQPQATVEVKLQDGKTHRLVLGQPDFNRSFLYAQADPPTPQPAQISVLLVSTNFENAVNRPLAEWKQASAPPKKSPEPQTNSQNNQK</sequence>